<feature type="transmembrane region" description="Helical" evidence="6">
    <location>
        <begin position="71"/>
        <end position="88"/>
    </location>
</feature>
<keyword evidence="4 6" id="KW-1133">Transmembrane helix</keyword>
<reference evidence="7" key="1">
    <citation type="submission" date="2023-06" db="EMBL/GenBank/DDBJ databases">
        <authorList>
            <person name="Kurt Z."/>
        </authorList>
    </citation>
    <scope>NUCLEOTIDE SEQUENCE</scope>
</reference>
<sequence>MADFDPYATTSAPVQAAPSVAAKQTSAVEPRKGNKLTRNTSHWLAMIIYCLFTFYPIIYGIVSIFAKPGLVANYIAFAVGIGLGFYNTKNFAGRYLGKLRWHTYTVEGKTYYYFESMSKEGQSKLDNIVFWTGLWFTPVYFIVISIAYILTLQATSIPITIVGSIAGFVNLSAYIRCSSDYKKKLKSMASDVGKQYAQQQFQEL</sequence>
<evidence type="ECO:0000256" key="1">
    <source>
        <dbReference type="ARBA" id="ARBA00004141"/>
    </source>
</evidence>
<evidence type="ECO:0000256" key="6">
    <source>
        <dbReference type="RuleBase" id="RU361206"/>
    </source>
</evidence>
<evidence type="ECO:0000256" key="4">
    <source>
        <dbReference type="ARBA" id="ARBA00022989"/>
    </source>
</evidence>
<feature type="transmembrane region" description="Helical" evidence="6">
    <location>
        <begin position="128"/>
        <end position="150"/>
    </location>
</feature>
<comment type="subcellular location">
    <subcellularLocation>
        <location evidence="1 6">Membrane</location>
        <topology evidence="1 6">Multi-pass membrane protein</topology>
    </subcellularLocation>
</comment>
<proteinExistence type="inferred from homology"/>
<gene>
    <name evidence="7" type="ORF">HINF_LOCUS15129</name>
    <name evidence="8" type="ORF">HINF_LOCUS2042</name>
</gene>
<dbReference type="Pfam" id="PF05832">
    <property type="entry name" value="DUF846"/>
    <property type="match status" value="1"/>
</dbReference>
<evidence type="ECO:0000256" key="3">
    <source>
        <dbReference type="ARBA" id="ARBA00022692"/>
    </source>
</evidence>
<accession>A0AA86NZ89</accession>
<keyword evidence="5 6" id="KW-0472">Membrane</keyword>
<protein>
    <recommendedName>
        <fullName evidence="6">Golgi apparatus membrane protein TVP23 homolog</fullName>
    </recommendedName>
</protein>
<dbReference type="GO" id="GO:0000139">
    <property type="term" value="C:Golgi membrane"/>
    <property type="evidence" value="ECO:0007669"/>
    <property type="project" value="TreeGrafter"/>
</dbReference>
<dbReference type="PANTHER" id="PTHR13019:SF7">
    <property type="entry name" value="GOLGI APPARATUS MEMBRANE PROTEIN TVP23"/>
    <property type="match status" value="1"/>
</dbReference>
<name>A0AA86NZ89_9EUKA</name>
<comment type="similarity">
    <text evidence="2 6">Belongs to the TVP23 family.</text>
</comment>
<evidence type="ECO:0000313" key="9">
    <source>
        <dbReference type="Proteomes" id="UP001642409"/>
    </source>
</evidence>
<dbReference type="EMBL" id="CAXDID020000003">
    <property type="protein sequence ID" value="CAL5972712.1"/>
    <property type="molecule type" value="Genomic_DNA"/>
</dbReference>
<dbReference type="AlphaFoldDB" id="A0AA86NZ89"/>
<reference evidence="8 9" key="2">
    <citation type="submission" date="2024-07" db="EMBL/GenBank/DDBJ databases">
        <authorList>
            <person name="Akdeniz Z."/>
        </authorList>
    </citation>
    <scope>NUCLEOTIDE SEQUENCE [LARGE SCALE GENOMIC DNA]</scope>
</reference>
<feature type="transmembrane region" description="Helical" evidence="6">
    <location>
        <begin position="156"/>
        <end position="175"/>
    </location>
</feature>
<dbReference type="PANTHER" id="PTHR13019">
    <property type="entry name" value="GOLGI APPARATUS MEMBRANE PROTEIN TVP23"/>
    <property type="match status" value="1"/>
</dbReference>
<feature type="transmembrane region" description="Helical" evidence="6">
    <location>
        <begin position="43"/>
        <end position="65"/>
    </location>
</feature>
<dbReference type="Proteomes" id="UP001642409">
    <property type="component" value="Unassembled WGS sequence"/>
</dbReference>
<evidence type="ECO:0000256" key="5">
    <source>
        <dbReference type="ARBA" id="ARBA00023136"/>
    </source>
</evidence>
<dbReference type="InterPro" id="IPR008564">
    <property type="entry name" value="TVP23-like"/>
</dbReference>
<organism evidence="7">
    <name type="scientific">Hexamita inflata</name>
    <dbReference type="NCBI Taxonomy" id="28002"/>
    <lineage>
        <taxon>Eukaryota</taxon>
        <taxon>Metamonada</taxon>
        <taxon>Diplomonadida</taxon>
        <taxon>Hexamitidae</taxon>
        <taxon>Hexamitinae</taxon>
        <taxon>Hexamita</taxon>
    </lineage>
</organism>
<evidence type="ECO:0000313" key="7">
    <source>
        <dbReference type="EMBL" id="CAI9927484.1"/>
    </source>
</evidence>
<dbReference type="GO" id="GO:0009306">
    <property type="term" value="P:protein secretion"/>
    <property type="evidence" value="ECO:0007669"/>
    <property type="project" value="TreeGrafter"/>
</dbReference>
<comment type="caution">
    <text evidence="7">The sequence shown here is derived from an EMBL/GenBank/DDBJ whole genome shotgun (WGS) entry which is preliminary data.</text>
</comment>
<dbReference type="GO" id="GO:0016192">
    <property type="term" value="P:vesicle-mediated transport"/>
    <property type="evidence" value="ECO:0007669"/>
    <property type="project" value="TreeGrafter"/>
</dbReference>
<keyword evidence="9" id="KW-1185">Reference proteome</keyword>
<evidence type="ECO:0000256" key="2">
    <source>
        <dbReference type="ARBA" id="ARBA00005467"/>
    </source>
</evidence>
<evidence type="ECO:0000313" key="8">
    <source>
        <dbReference type="EMBL" id="CAL5972712.1"/>
    </source>
</evidence>
<dbReference type="EMBL" id="CATOUU010000380">
    <property type="protein sequence ID" value="CAI9927484.1"/>
    <property type="molecule type" value="Genomic_DNA"/>
</dbReference>
<keyword evidence="3 6" id="KW-0812">Transmembrane</keyword>